<dbReference type="OrthoDB" id="1779770at2"/>
<sequence>MCKENLHDHNHIHEHDHQHEHTHSHNHDHDGHEHAHEHNHIHAHEHEHKHAHEHTHDGSHTHSHGEGHGHKHEGSCEVAAENNNLSKEEKTLKLLLNHWVEHNKSHEEGFKDWVEKSKQMGRVETSDSIKKAIEFMEKADEMLLEAQKHI</sequence>
<evidence type="ECO:0000313" key="3">
    <source>
        <dbReference type="EMBL" id="KZL93346.1"/>
    </source>
</evidence>
<name>A0A161XFN6_9CLOT</name>
<organism evidence="3 4">
    <name type="scientific">Clostridium magnum DSM 2767</name>
    <dbReference type="NCBI Taxonomy" id="1121326"/>
    <lineage>
        <taxon>Bacteria</taxon>
        <taxon>Bacillati</taxon>
        <taxon>Bacillota</taxon>
        <taxon>Clostridia</taxon>
        <taxon>Eubacteriales</taxon>
        <taxon>Clostridiaceae</taxon>
        <taxon>Clostridium</taxon>
    </lineage>
</organism>
<evidence type="ECO:0000313" key="4">
    <source>
        <dbReference type="Proteomes" id="UP000076603"/>
    </source>
</evidence>
<dbReference type="EMBL" id="LWAE01000001">
    <property type="protein sequence ID" value="KZL93346.1"/>
    <property type="molecule type" value="Genomic_DNA"/>
</dbReference>
<evidence type="ECO:0000256" key="1">
    <source>
        <dbReference type="SAM" id="MobiDB-lite"/>
    </source>
</evidence>
<dbReference type="Pfam" id="PF26551">
    <property type="entry name" value="DUF8180"/>
    <property type="match status" value="1"/>
</dbReference>
<dbReference type="InterPro" id="IPR058493">
    <property type="entry name" value="DUF8180"/>
</dbReference>
<comment type="caution">
    <text evidence="3">The sequence shown here is derived from an EMBL/GenBank/DDBJ whole genome shotgun (WGS) entry which is preliminary data.</text>
</comment>
<dbReference type="AlphaFoldDB" id="A0A161XFN6"/>
<protein>
    <recommendedName>
        <fullName evidence="2">DUF8180 domain-containing protein</fullName>
    </recommendedName>
</protein>
<reference evidence="3 4" key="1">
    <citation type="submission" date="2016-04" db="EMBL/GenBank/DDBJ databases">
        <title>Genome sequence of Clostridium magnum DSM 2767.</title>
        <authorList>
            <person name="Poehlein A."/>
            <person name="Uhlig R."/>
            <person name="Fischer R."/>
            <person name="Bahl H."/>
            <person name="Daniel R."/>
        </authorList>
    </citation>
    <scope>NUCLEOTIDE SEQUENCE [LARGE SCALE GENOMIC DNA]</scope>
    <source>
        <strain evidence="3 4">DSM 2767</strain>
    </source>
</reference>
<dbReference type="Proteomes" id="UP000076603">
    <property type="component" value="Unassembled WGS sequence"/>
</dbReference>
<keyword evidence="4" id="KW-1185">Reference proteome</keyword>
<feature type="domain" description="DUF8180" evidence="2">
    <location>
        <begin position="92"/>
        <end position="150"/>
    </location>
</feature>
<gene>
    <name evidence="3" type="ORF">CLMAG_03700</name>
</gene>
<feature type="region of interest" description="Disordered" evidence="1">
    <location>
        <begin position="1"/>
        <end position="75"/>
    </location>
</feature>
<dbReference type="RefSeq" id="WP_066617115.1">
    <property type="nucleotide sequence ID" value="NZ_FQXL01000015.1"/>
</dbReference>
<accession>A0A161XFN6</accession>
<dbReference type="PATRIC" id="fig|1121326.3.peg.347"/>
<dbReference type="STRING" id="1121326.CLMAG_03700"/>
<evidence type="ECO:0000259" key="2">
    <source>
        <dbReference type="Pfam" id="PF26551"/>
    </source>
</evidence>
<proteinExistence type="predicted"/>